<gene>
    <name evidence="2" type="ORF">L0N21_08765</name>
</gene>
<proteinExistence type="predicted"/>
<protein>
    <submittedName>
        <fullName evidence="2">DUF6198 family protein</fullName>
    </submittedName>
</protein>
<accession>A0AAE3F2Q7</accession>
<evidence type="ECO:0000256" key="1">
    <source>
        <dbReference type="SAM" id="Phobius"/>
    </source>
</evidence>
<evidence type="ECO:0000313" key="3">
    <source>
        <dbReference type="Proteomes" id="UP001199915"/>
    </source>
</evidence>
<dbReference type="EMBL" id="JAKNFS010000010">
    <property type="protein sequence ID" value="MCG4765599.1"/>
    <property type="molecule type" value="Genomic_DNA"/>
</dbReference>
<organism evidence="2 3">
    <name type="scientific">Fusicatenibacter saccharivorans</name>
    <dbReference type="NCBI Taxonomy" id="1150298"/>
    <lineage>
        <taxon>Bacteria</taxon>
        <taxon>Bacillati</taxon>
        <taxon>Bacillota</taxon>
        <taxon>Clostridia</taxon>
        <taxon>Lachnospirales</taxon>
        <taxon>Lachnospiraceae</taxon>
        <taxon>Fusicatenibacter</taxon>
    </lineage>
</organism>
<name>A0AAE3F2Q7_9FIRM</name>
<dbReference type="AlphaFoldDB" id="A0AAE3F2Q7"/>
<dbReference type="RefSeq" id="WP_156338179.1">
    <property type="nucleotide sequence ID" value="NZ_CZAL01000019.1"/>
</dbReference>
<sequence length="50" mass="5320">MFTFFGLGRIEGLGIGTVAAAFTMGKGIVLMGKLLDKKFAFVSVLSPERP</sequence>
<reference evidence="2" key="1">
    <citation type="submission" date="2022-01" db="EMBL/GenBank/DDBJ databases">
        <title>Collection of gut derived symbiotic bacterial strains cultured from healthy donors.</title>
        <authorList>
            <person name="Lin H."/>
            <person name="Kohout C."/>
            <person name="Waligurski E."/>
            <person name="Pamer E.G."/>
        </authorList>
    </citation>
    <scope>NUCLEOTIDE SEQUENCE</scope>
    <source>
        <strain evidence="2">DFI.5.49</strain>
    </source>
</reference>
<keyword evidence="1" id="KW-0472">Membrane</keyword>
<keyword evidence="1" id="KW-0812">Transmembrane</keyword>
<feature type="transmembrane region" description="Helical" evidence="1">
    <location>
        <begin position="12"/>
        <end position="31"/>
    </location>
</feature>
<keyword evidence="1" id="KW-1133">Transmembrane helix</keyword>
<evidence type="ECO:0000313" key="2">
    <source>
        <dbReference type="EMBL" id="MCG4765599.1"/>
    </source>
</evidence>
<comment type="caution">
    <text evidence="2">The sequence shown here is derived from an EMBL/GenBank/DDBJ whole genome shotgun (WGS) entry which is preliminary data.</text>
</comment>
<dbReference type="Proteomes" id="UP001199915">
    <property type="component" value="Unassembled WGS sequence"/>
</dbReference>
<dbReference type="GeneID" id="79855468"/>